<dbReference type="Gene3D" id="3.40.50.1820">
    <property type="entry name" value="alpha/beta hydrolase"/>
    <property type="match status" value="1"/>
</dbReference>
<evidence type="ECO:0000313" key="3">
    <source>
        <dbReference type="Proteomes" id="UP001142325"/>
    </source>
</evidence>
<feature type="domain" description="AB hydrolase-1" evidence="1">
    <location>
        <begin position="76"/>
        <end position="232"/>
    </location>
</feature>
<evidence type="ECO:0000259" key="1">
    <source>
        <dbReference type="Pfam" id="PF12697"/>
    </source>
</evidence>
<dbReference type="SUPFAM" id="SSF53474">
    <property type="entry name" value="alpha/beta-Hydrolases"/>
    <property type="match status" value="1"/>
</dbReference>
<dbReference type="EMBL" id="BSET01000001">
    <property type="protein sequence ID" value="GLK01028.1"/>
    <property type="molecule type" value="Genomic_DNA"/>
</dbReference>
<dbReference type="InterPro" id="IPR000073">
    <property type="entry name" value="AB_hydrolase_1"/>
</dbReference>
<reference evidence="2" key="1">
    <citation type="journal article" date="2014" name="Int. J. Syst. Evol. Microbiol.">
        <title>Complete genome sequence of Corynebacterium casei LMG S-19264T (=DSM 44701T), isolated from a smear-ripened cheese.</title>
        <authorList>
            <consortium name="US DOE Joint Genome Institute (JGI-PGF)"/>
            <person name="Walter F."/>
            <person name="Albersmeier A."/>
            <person name="Kalinowski J."/>
            <person name="Ruckert C."/>
        </authorList>
    </citation>
    <scope>NUCLEOTIDE SEQUENCE</scope>
    <source>
        <strain evidence="2">VKM Ac-1958</strain>
    </source>
</reference>
<sequence length="289" mass="31052">MSALMNALARSIRFTSALSPTLAGSIANRAFFSTDPRMRVREADRATHETARRGTLLVRGHRITIYQWGAGSRTTLLMHGWSGRASQFATLVRDLTAEGFRVVSFDAPAHGSSAAAATDVRDWVDAAQQLSAAEGPFDLIVGHSFGAFAALAAVRAGVTTPRLVTIAGAGTVDAFHSEFERMLRLTPRTRAAFEASFYRRLGMTRTDATALYDSLAHPLRGTTLLIAHDRDDPALSAQNSERLHAAHPGSHLLLTDGFGHNRILASDEVLDAVLAFAVRPAPVAASPQR</sequence>
<keyword evidence="3" id="KW-1185">Reference proteome</keyword>
<keyword evidence="2" id="KW-0378">Hydrolase</keyword>
<organism evidence="2 3">
    <name type="scientific">Microbacterium keratanolyticum</name>
    <dbReference type="NCBI Taxonomy" id="67574"/>
    <lineage>
        <taxon>Bacteria</taxon>
        <taxon>Bacillati</taxon>
        <taxon>Actinomycetota</taxon>
        <taxon>Actinomycetes</taxon>
        <taxon>Micrococcales</taxon>
        <taxon>Microbacteriaceae</taxon>
        <taxon>Microbacterium</taxon>
    </lineage>
</organism>
<gene>
    <name evidence="2" type="ORF">GCM10017596_07430</name>
</gene>
<dbReference type="AlphaFoldDB" id="A0A9W6M807"/>
<dbReference type="InterPro" id="IPR029058">
    <property type="entry name" value="AB_hydrolase_fold"/>
</dbReference>
<name>A0A9W6M807_9MICO</name>
<dbReference type="PANTHER" id="PTHR43689">
    <property type="entry name" value="HYDROLASE"/>
    <property type="match status" value="1"/>
</dbReference>
<dbReference type="GO" id="GO:0016787">
    <property type="term" value="F:hydrolase activity"/>
    <property type="evidence" value="ECO:0007669"/>
    <property type="project" value="UniProtKB-KW"/>
</dbReference>
<dbReference type="RefSeq" id="WP_271171477.1">
    <property type="nucleotide sequence ID" value="NZ_BAAAUM010000001.1"/>
</dbReference>
<dbReference type="Proteomes" id="UP001142325">
    <property type="component" value="Unassembled WGS sequence"/>
</dbReference>
<dbReference type="GO" id="GO:0016757">
    <property type="term" value="F:glycosyltransferase activity"/>
    <property type="evidence" value="ECO:0007669"/>
    <property type="project" value="UniProtKB-KW"/>
</dbReference>
<proteinExistence type="predicted"/>
<reference evidence="2" key="2">
    <citation type="submission" date="2023-01" db="EMBL/GenBank/DDBJ databases">
        <authorList>
            <person name="Sun Q."/>
            <person name="Evtushenko L."/>
        </authorList>
    </citation>
    <scope>NUCLEOTIDE SEQUENCE</scope>
    <source>
        <strain evidence="2">VKM Ac-1958</strain>
    </source>
</reference>
<evidence type="ECO:0000313" key="2">
    <source>
        <dbReference type="EMBL" id="GLK01028.1"/>
    </source>
</evidence>
<protein>
    <submittedName>
        <fullName evidence="2">Alpha/beta hydrolase</fullName>
    </submittedName>
</protein>
<dbReference type="Pfam" id="PF12697">
    <property type="entry name" value="Abhydrolase_6"/>
    <property type="match status" value="1"/>
</dbReference>
<dbReference type="PANTHER" id="PTHR43689:SF8">
    <property type="entry name" value="ALPHA_BETA-HYDROLASES SUPERFAMILY PROTEIN"/>
    <property type="match status" value="1"/>
</dbReference>
<accession>A0A9W6M807</accession>
<comment type="caution">
    <text evidence="2">The sequence shown here is derived from an EMBL/GenBank/DDBJ whole genome shotgun (WGS) entry which is preliminary data.</text>
</comment>